<proteinExistence type="predicted"/>
<protein>
    <submittedName>
        <fullName evidence="1">Lkrsdh1</fullName>
    </submittedName>
</protein>
<evidence type="ECO:0000313" key="1">
    <source>
        <dbReference type="EMBL" id="JAD52498.1"/>
    </source>
</evidence>
<organism evidence="1">
    <name type="scientific">Arundo donax</name>
    <name type="common">Giant reed</name>
    <name type="synonym">Donax arundinaceus</name>
    <dbReference type="NCBI Taxonomy" id="35708"/>
    <lineage>
        <taxon>Eukaryota</taxon>
        <taxon>Viridiplantae</taxon>
        <taxon>Streptophyta</taxon>
        <taxon>Embryophyta</taxon>
        <taxon>Tracheophyta</taxon>
        <taxon>Spermatophyta</taxon>
        <taxon>Magnoliopsida</taxon>
        <taxon>Liliopsida</taxon>
        <taxon>Poales</taxon>
        <taxon>Poaceae</taxon>
        <taxon>PACMAD clade</taxon>
        <taxon>Arundinoideae</taxon>
        <taxon>Arundineae</taxon>
        <taxon>Arundo</taxon>
    </lineage>
</organism>
<reference evidence="1" key="1">
    <citation type="submission" date="2014-09" db="EMBL/GenBank/DDBJ databases">
        <authorList>
            <person name="Magalhaes I.L.F."/>
            <person name="Oliveira U."/>
            <person name="Santos F.R."/>
            <person name="Vidigal T.H.D.A."/>
            <person name="Brescovit A.D."/>
            <person name="Santos A.J."/>
        </authorList>
    </citation>
    <scope>NUCLEOTIDE SEQUENCE</scope>
    <source>
        <tissue evidence="1">Shoot tissue taken approximately 20 cm above the soil surface</tissue>
    </source>
</reference>
<dbReference type="AlphaFoldDB" id="A0A0A9ARL1"/>
<accession>A0A0A9ARL1</accession>
<sequence length="29" mass="3559">MVLMTIAKIKFMLLWHLCIKKIQKRQLTE</sequence>
<dbReference type="EMBL" id="GBRH01245397">
    <property type="protein sequence ID" value="JAD52498.1"/>
    <property type="molecule type" value="Transcribed_RNA"/>
</dbReference>
<name>A0A0A9ARL1_ARUDO</name>
<reference evidence="1" key="2">
    <citation type="journal article" date="2015" name="Data Brief">
        <title>Shoot transcriptome of the giant reed, Arundo donax.</title>
        <authorList>
            <person name="Barrero R.A."/>
            <person name="Guerrero F.D."/>
            <person name="Moolhuijzen P."/>
            <person name="Goolsby J.A."/>
            <person name="Tidwell J."/>
            <person name="Bellgard S.E."/>
            <person name="Bellgard M.I."/>
        </authorList>
    </citation>
    <scope>NUCLEOTIDE SEQUENCE</scope>
    <source>
        <tissue evidence="1">Shoot tissue taken approximately 20 cm above the soil surface</tissue>
    </source>
</reference>